<dbReference type="RefSeq" id="WP_101394412.1">
    <property type="nucleotide sequence ID" value="NZ_PJNE01000001.1"/>
</dbReference>
<name>A0A2N3YFZ4_9MICO</name>
<sequence length="110" mass="11846">MSSGERRVLGGSPVCRAASALDLLRDDVTYADAVVVARLVFDHDGGPVPGRGKRALIDIRGARRLVQLGLAELDEGFGYEVGRQASSGWQLRATPEAHDLLRRLADEPPL</sequence>
<comment type="caution">
    <text evidence="1">The sequence shown here is derived from an EMBL/GenBank/DDBJ whole genome shotgun (WGS) entry which is preliminary data.</text>
</comment>
<organism evidence="1 2">
    <name type="scientific">Phycicoccus duodecadis</name>
    <dbReference type="NCBI Taxonomy" id="173053"/>
    <lineage>
        <taxon>Bacteria</taxon>
        <taxon>Bacillati</taxon>
        <taxon>Actinomycetota</taxon>
        <taxon>Actinomycetes</taxon>
        <taxon>Micrococcales</taxon>
        <taxon>Intrasporangiaceae</taxon>
        <taxon>Phycicoccus</taxon>
    </lineage>
</organism>
<proteinExistence type="predicted"/>
<evidence type="ECO:0000313" key="1">
    <source>
        <dbReference type="EMBL" id="PKW25730.1"/>
    </source>
</evidence>
<protein>
    <submittedName>
        <fullName evidence="1">Uncharacterized protein</fullName>
    </submittedName>
</protein>
<keyword evidence="2" id="KW-1185">Reference proteome</keyword>
<dbReference type="Proteomes" id="UP000233781">
    <property type="component" value="Unassembled WGS sequence"/>
</dbReference>
<evidence type="ECO:0000313" key="2">
    <source>
        <dbReference type="Proteomes" id="UP000233781"/>
    </source>
</evidence>
<accession>A0A2N3YFZ4</accession>
<dbReference type="AlphaFoldDB" id="A0A2N3YFZ4"/>
<dbReference type="EMBL" id="PJNE01000001">
    <property type="protein sequence ID" value="PKW25730.1"/>
    <property type="molecule type" value="Genomic_DNA"/>
</dbReference>
<gene>
    <name evidence="1" type="ORF">ATL31_0529</name>
</gene>
<reference evidence="1 2" key="1">
    <citation type="submission" date="2017-12" db="EMBL/GenBank/DDBJ databases">
        <title>Sequencing the genomes of 1000 Actinobacteria strains.</title>
        <authorList>
            <person name="Klenk H.-P."/>
        </authorList>
    </citation>
    <scope>NUCLEOTIDE SEQUENCE [LARGE SCALE GENOMIC DNA]</scope>
    <source>
        <strain evidence="1 2">DSM 12806</strain>
    </source>
</reference>